<organism evidence="8 9">
    <name type="scientific">Paragemmobacter straminiformis</name>
    <dbReference type="NCBI Taxonomy" id="2045119"/>
    <lineage>
        <taxon>Bacteria</taxon>
        <taxon>Pseudomonadati</taxon>
        <taxon>Pseudomonadota</taxon>
        <taxon>Alphaproteobacteria</taxon>
        <taxon>Rhodobacterales</taxon>
        <taxon>Paracoccaceae</taxon>
        <taxon>Paragemmobacter</taxon>
    </lineage>
</organism>
<evidence type="ECO:0000259" key="7">
    <source>
        <dbReference type="PROSITE" id="PS50110"/>
    </source>
</evidence>
<protein>
    <submittedName>
        <fullName evidence="8">Response regulator</fullName>
    </submittedName>
</protein>
<keyword evidence="2" id="KW-0902">Two-component regulatory system</keyword>
<evidence type="ECO:0000256" key="5">
    <source>
        <dbReference type="ARBA" id="ARBA00023163"/>
    </source>
</evidence>
<dbReference type="GO" id="GO:0032993">
    <property type="term" value="C:protein-DNA complex"/>
    <property type="evidence" value="ECO:0007669"/>
    <property type="project" value="TreeGrafter"/>
</dbReference>
<proteinExistence type="predicted"/>
<keyword evidence="5" id="KW-0804">Transcription</keyword>
<comment type="caution">
    <text evidence="8">The sequence shown here is derived from an EMBL/GenBank/DDBJ whole genome shotgun (WGS) entry which is preliminary data.</text>
</comment>
<dbReference type="CDD" id="cd17574">
    <property type="entry name" value="REC_OmpR"/>
    <property type="match status" value="1"/>
</dbReference>
<gene>
    <name evidence="8" type="ORF">H7F16_09130</name>
</gene>
<dbReference type="InterPro" id="IPR001789">
    <property type="entry name" value="Sig_transdc_resp-reg_receiver"/>
</dbReference>
<dbReference type="GO" id="GO:0005829">
    <property type="term" value="C:cytosol"/>
    <property type="evidence" value="ECO:0007669"/>
    <property type="project" value="TreeGrafter"/>
</dbReference>
<feature type="domain" description="Response regulatory" evidence="7">
    <location>
        <begin position="2"/>
        <end position="121"/>
    </location>
</feature>
<dbReference type="GO" id="GO:0000976">
    <property type="term" value="F:transcription cis-regulatory region binding"/>
    <property type="evidence" value="ECO:0007669"/>
    <property type="project" value="TreeGrafter"/>
</dbReference>
<evidence type="ECO:0000313" key="9">
    <source>
        <dbReference type="Proteomes" id="UP000555411"/>
    </source>
</evidence>
<dbReference type="GO" id="GO:0000156">
    <property type="term" value="F:phosphorelay response regulator activity"/>
    <property type="evidence" value="ECO:0007669"/>
    <property type="project" value="TreeGrafter"/>
</dbReference>
<name>A0A842I9A7_9RHOB</name>
<dbReference type="GO" id="GO:0006355">
    <property type="term" value="P:regulation of DNA-templated transcription"/>
    <property type="evidence" value="ECO:0007669"/>
    <property type="project" value="TreeGrafter"/>
</dbReference>
<dbReference type="Pfam" id="PF00072">
    <property type="entry name" value="Response_reg"/>
    <property type="match status" value="1"/>
</dbReference>
<evidence type="ECO:0000256" key="1">
    <source>
        <dbReference type="ARBA" id="ARBA00022553"/>
    </source>
</evidence>
<evidence type="ECO:0000256" key="3">
    <source>
        <dbReference type="ARBA" id="ARBA00023015"/>
    </source>
</evidence>
<dbReference type="Gene3D" id="3.40.50.2300">
    <property type="match status" value="1"/>
</dbReference>
<dbReference type="AlphaFoldDB" id="A0A842I9A7"/>
<dbReference type="PROSITE" id="PS50110">
    <property type="entry name" value="RESPONSE_REGULATORY"/>
    <property type="match status" value="1"/>
</dbReference>
<dbReference type="Proteomes" id="UP000555411">
    <property type="component" value="Unassembled WGS sequence"/>
</dbReference>
<evidence type="ECO:0000256" key="4">
    <source>
        <dbReference type="ARBA" id="ARBA00023125"/>
    </source>
</evidence>
<feature type="modified residue" description="4-aspartylphosphate" evidence="6">
    <location>
        <position position="54"/>
    </location>
</feature>
<dbReference type="PANTHER" id="PTHR48111">
    <property type="entry name" value="REGULATOR OF RPOS"/>
    <property type="match status" value="1"/>
</dbReference>
<keyword evidence="3" id="KW-0805">Transcription regulation</keyword>
<dbReference type="InterPro" id="IPR039420">
    <property type="entry name" value="WalR-like"/>
</dbReference>
<dbReference type="RefSeq" id="WP_185797246.1">
    <property type="nucleotide sequence ID" value="NZ_JACLQD010000002.1"/>
</dbReference>
<keyword evidence="4" id="KW-0238">DNA-binding</keyword>
<keyword evidence="1 6" id="KW-0597">Phosphoprotein</keyword>
<dbReference type="SMART" id="SM00448">
    <property type="entry name" value="REC"/>
    <property type="match status" value="1"/>
</dbReference>
<dbReference type="InterPro" id="IPR011006">
    <property type="entry name" value="CheY-like_superfamily"/>
</dbReference>
<reference evidence="8 9" key="1">
    <citation type="journal article" date="2017" name="Int. J. Syst. Evol. Microbiol.">
        <title>Gemmobacter straminiformis sp. nov., isolated from an artificial fountain.</title>
        <authorList>
            <person name="Kang J.Y."/>
            <person name="Kim M.J."/>
            <person name="Chun J."/>
            <person name="Son K.P."/>
            <person name="Jahng K.Y."/>
        </authorList>
    </citation>
    <scope>NUCLEOTIDE SEQUENCE [LARGE SCALE GENOMIC DNA]</scope>
    <source>
        <strain evidence="8 9">CAM-8</strain>
    </source>
</reference>
<evidence type="ECO:0000256" key="2">
    <source>
        <dbReference type="ARBA" id="ARBA00023012"/>
    </source>
</evidence>
<accession>A0A842I9A7</accession>
<keyword evidence="9" id="KW-1185">Reference proteome</keyword>
<evidence type="ECO:0000313" key="8">
    <source>
        <dbReference type="EMBL" id="MBC2835664.1"/>
    </source>
</evidence>
<dbReference type="SUPFAM" id="SSF52172">
    <property type="entry name" value="CheY-like"/>
    <property type="match status" value="1"/>
</dbReference>
<dbReference type="PANTHER" id="PTHR48111:SF1">
    <property type="entry name" value="TWO-COMPONENT RESPONSE REGULATOR ORR33"/>
    <property type="match status" value="1"/>
</dbReference>
<sequence>MRILAVDDDETILDLLAESLRVSGHGSMTKASSGRKALDIIANATEPFDCVLLDIQMPGIDGITLCATIRSIPAYARSPILMLTAMSQRDYIERAFQAGATDYITKPFDFLELGTRLSVARRLVEEQCLVAESKATIEGLKRTIKTAPRLKLPDPVEISGLERMIGYIAFENFVLSLGRGKMFTSSVTAFQLQEVNTLFERSRPTDFVARLGLVAEALSGATAADAAILSYRGNGTFLMLSQGRTAQTPEELEETVNAQLPDLTDQGMVLRLAAGQRHSLGAFTRYGAIQAVHRAVVSAGDAAGLKRAEKALNTPSTVRRLFHRSSVEPDRNPYEAMLRDVLTEEVAYLRH</sequence>
<evidence type="ECO:0000256" key="6">
    <source>
        <dbReference type="PROSITE-ProRule" id="PRU00169"/>
    </source>
</evidence>
<dbReference type="EMBL" id="JACLQD010000002">
    <property type="protein sequence ID" value="MBC2835664.1"/>
    <property type="molecule type" value="Genomic_DNA"/>
</dbReference>